<evidence type="ECO:0000256" key="1">
    <source>
        <dbReference type="SAM" id="MobiDB-lite"/>
    </source>
</evidence>
<dbReference type="PANTHER" id="PTHR31134:SF1">
    <property type="entry name" value="TRANSMEMBRANE PROTEIN 128"/>
    <property type="match status" value="1"/>
</dbReference>
<name>A0ABD3MSW1_9STRA</name>
<keyword evidence="2" id="KW-0472">Membrane</keyword>
<dbReference type="Proteomes" id="UP001530293">
    <property type="component" value="Unassembled WGS sequence"/>
</dbReference>
<keyword evidence="4" id="KW-1185">Reference proteome</keyword>
<protein>
    <submittedName>
        <fullName evidence="3">Uncharacterized protein</fullName>
    </submittedName>
</protein>
<dbReference type="PANTHER" id="PTHR31134">
    <property type="entry name" value="TRANSMEMBRANE PROTEIN 128"/>
    <property type="match status" value="1"/>
</dbReference>
<dbReference type="AlphaFoldDB" id="A0ABD3MSW1"/>
<feature type="compositionally biased region" description="Low complexity" evidence="1">
    <location>
        <begin position="61"/>
        <end position="78"/>
    </location>
</feature>
<proteinExistence type="predicted"/>
<feature type="transmembrane region" description="Helical" evidence="2">
    <location>
        <begin position="198"/>
        <end position="217"/>
    </location>
</feature>
<accession>A0ABD3MSW1</accession>
<evidence type="ECO:0000313" key="3">
    <source>
        <dbReference type="EMBL" id="KAL3767035.1"/>
    </source>
</evidence>
<feature type="transmembrane region" description="Helical" evidence="2">
    <location>
        <begin position="90"/>
        <end position="111"/>
    </location>
</feature>
<reference evidence="3 4" key="1">
    <citation type="submission" date="2024-10" db="EMBL/GenBank/DDBJ databases">
        <title>Updated reference genomes for cyclostephanoid diatoms.</title>
        <authorList>
            <person name="Roberts W.R."/>
            <person name="Alverson A.J."/>
        </authorList>
    </citation>
    <scope>NUCLEOTIDE SEQUENCE [LARGE SCALE GENOMIC DNA]</scope>
    <source>
        <strain evidence="3 4">AJA232-27</strain>
    </source>
</reference>
<feature type="transmembrane region" description="Helical" evidence="2">
    <location>
        <begin position="123"/>
        <end position="147"/>
    </location>
</feature>
<evidence type="ECO:0000256" key="2">
    <source>
        <dbReference type="SAM" id="Phobius"/>
    </source>
</evidence>
<gene>
    <name evidence="3" type="ORF">ACHAWU_004533</name>
</gene>
<comment type="caution">
    <text evidence="3">The sequence shown here is derived from an EMBL/GenBank/DDBJ whole genome shotgun (WGS) entry which is preliminary data.</text>
</comment>
<feature type="transmembrane region" description="Helical" evidence="2">
    <location>
        <begin position="168"/>
        <end position="192"/>
    </location>
</feature>
<keyword evidence="2" id="KW-1133">Transmembrane helix</keyword>
<feature type="compositionally biased region" description="Polar residues" evidence="1">
    <location>
        <begin position="1"/>
        <end position="16"/>
    </location>
</feature>
<sequence length="221" mass="24012">MSINKTTYRKVSQSQGEEPMAASGSGRVGSLSYSDDENDDAHAANGNDELSMSSSTGLQPSSGRSSNNATSTTTGTTIRRTRTERISDKLAALAWVVTATITAHYTNLFPILYSDTTRIIRPILHLSLLLFGINTLLIIYLTIYLPYKFPTSKLHKVHASTPAFWEAYCPNVIPIMTGCGVLGMILLVRAVYPVYGMASPLVLGVVGLGMFFGLHFVPVCW</sequence>
<dbReference type="EMBL" id="JALLBG020000078">
    <property type="protein sequence ID" value="KAL3767035.1"/>
    <property type="molecule type" value="Genomic_DNA"/>
</dbReference>
<organism evidence="3 4">
    <name type="scientific">Discostella pseudostelligera</name>
    <dbReference type="NCBI Taxonomy" id="259834"/>
    <lineage>
        <taxon>Eukaryota</taxon>
        <taxon>Sar</taxon>
        <taxon>Stramenopiles</taxon>
        <taxon>Ochrophyta</taxon>
        <taxon>Bacillariophyta</taxon>
        <taxon>Coscinodiscophyceae</taxon>
        <taxon>Thalassiosirophycidae</taxon>
        <taxon>Stephanodiscales</taxon>
        <taxon>Stephanodiscaceae</taxon>
        <taxon>Discostella</taxon>
    </lineage>
</organism>
<dbReference type="InterPro" id="IPR033579">
    <property type="entry name" value="TMEM128"/>
</dbReference>
<evidence type="ECO:0000313" key="4">
    <source>
        <dbReference type="Proteomes" id="UP001530293"/>
    </source>
</evidence>
<keyword evidence="2" id="KW-0812">Transmembrane</keyword>
<feature type="region of interest" description="Disordered" evidence="1">
    <location>
        <begin position="1"/>
        <end position="81"/>
    </location>
</feature>
<feature type="compositionally biased region" description="Polar residues" evidence="1">
    <location>
        <begin position="48"/>
        <end position="60"/>
    </location>
</feature>
<dbReference type="Pfam" id="PF20479">
    <property type="entry name" value="TMEM128"/>
    <property type="match status" value="1"/>
</dbReference>